<gene>
    <name evidence="1" type="ORF">CRHIZ90672A_00010669</name>
</gene>
<proteinExistence type="predicted"/>
<dbReference type="EMBL" id="CABFNQ020000732">
    <property type="protein sequence ID" value="CAH0028423.1"/>
    <property type="molecule type" value="Genomic_DNA"/>
</dbReference>
<dbReference type="PANTHER" id="PTHR33112">
    <property type="entry name" value="DOMAIN PROTEIN, PUTATIVE-RELATED"/>
    <property type="match status" value="1"/>
</dbReference>
<dbReference type="PANTHER" id="PTHR33112:SF16">
    <property type="entry name" value="HETEROKARYON INCOMPATIBILITY DOMAIN-CONTAINING PROTEIN"/>
    <property type="match status" value="1"/>
</dbReference>
<evidence type="ECO:0000313" key="2">
    <source>
        <dbReference type="Proteomes" id="UP000696573"/>
    </source>
</evidence>
<organism evidence="1 2">
    <name type="scientific">Clonostachys rhizophaga</name>
    <dbReference type="NCBI Taxonomy" id="160324"/>
    <lineage>
        <taxon>Eukaryota</taxon>
        <taxon>Fungi</taxon>
        <taxon>Dikarya</taxon>
        <taxon>Ascomycota</taxon>
        <taxon>Pezizomycotina</taxon>
        <taxon>Sordariomycetes</taxon>
        <taxon>Hypocreomycetidae</taxon>
        <taxon>Hypocreales</taxon>
        <taxon>Bionectriaceae</taxon>
        <taxon>Clonostachys</taxon>
    </lineage>
</organism>
<keyword evidence="2" id="KW-1185">Reference proteome</keyword>
<comment type="caution">
    <text evidence="1">The sequence shown here is derived from an EMBL/GenBank/DDBJ whole genome shotgun (WGS) entry which is preliminary data.</text>
</comment>
<dbReference type="OrthoDB" id="5014044at2759"/>
<dbReference type="Proteomes" id="UP000696573">
    <property type="component" value="Unassembled WGS sequence"/>
</dbReference>
<reference evidence="1" key="1">
    <citation type="submission" date="2021-10" db="EMBL/GenBank/DDBJ databases">
        <authorList>
            <person name="Piombo E."/>
        </authorList>
    </citation>
    <scope>NUCLEOTIDE SEQUENCE</scope>
</reference>
<dbReference type="AlphaFoldDB" id="A0A9N9VV40"/>
<name>A0A9N9VV40_9HYPO</name>
<evidence type="ECO:0000313" key="1">
    <source>
        <dbReference type="EMBL" id="CAH0028423.1"/>
    </source>
</evidence>
<sequence length="302" mass="34801">MVQNVLLEMTSQKGQQKGVLLAESHLEWGNLVEDSPLISRGWAFQERLLAPRNIFFCKEIVFYECYEKHWSESTGLDLVPWNSFLDGEVVGNDTPTCTFKILLPTIGRDIYQTWYELVEAYCLTKLTFAEDRLAAVAEYLFSENIIMLPSTPSIEIMVRGVLKRMILRRGPKRFQVFPVAVPEAEQDMEALQKPAEDVPPHRFPEATLDFAATETDIFVLNNSGKLFYVPWYDNFSNFSCRSQSHCLLLELICGEMGRFRRIGLLSFNQEYRDVYLSPQVSGQGYPCWKYEQSTGEHTVFIV</sequence>
<protein>
    <submittedName>
        <fullName evidence="1">Uncharacterized protein</fullName>
    </submittedName>
</protein>
<accession>A0A9N9VV40</accession>